<organism evidence="2 3">
    <name type="scientific">Sphingomonas daechungensis</name>
    <dbReference type="NCBI Taxonomy" id="1176646"/>
    <lineage>
        <taxon>Bacteria</taxon>
        <taxon>Pseudomonadati</taxon>
        <taxon>Pseudomonadota</taxon>
        <taxon>Alphaproteobacteria</taxon>
        <taxon>Sphingomonadales</taxon>
        <taxon>Sphingomonadaceae</taxon>
        <taxon>Sphingomonas</taxon>
    </lineage>
</organism>
<dbReference type="RefSeq" id="WP_187715879.1">
    <property type="nucleotide sequence ID" value="NZ_CP060780.1"/>
</dbReference>
<accession>A0ABX6T5I1</accession>
<dbReference type="SMART" id="SM00052">
    <property type="entry name" value="EAL"/>
    <property type="match status" value="1"/>
</dbReference>
<protein>
    <submittedName>
        <fullName evidence="2">EAL domain-containing protein</fullName>
    </submittedName>
</protein>
<reference evidence="2 3" key="1">
    <citation type="submission" date="2020-08" db="EMBL/GenBank/DDBJ databases">
        <title>Genome sequence of Sphingomonas daechungensis KACC 18115T.</title>
        <authorList>
            <person name="Hyun D.-W."/>
            <person name="Bae J.-W."/>
        </authorList>
    </citation>
    <scope>NUCLEOTIDE SEQUENCE [LARGE SCALE GENOMIC DNA]</scope>
    <source>
        <strain evidence="2 3">KACC 18115</strain>
    </source>
</reference>
<evidence type="ECO:0000259" key="1">
    <source>
        <dbReference type="PROSITE" id="PS50883"/>
    </source>
</evidence>
<proteinExistence type="predicted"/>
<dbReference type="Proteomes" id="UP000516134">
    <property type="component" value="Chromosome"/>
</dbReference>
<dbReference type="SUPFAM" id="SSF141868">
    <property type="entry name" value="EAL domain-like"/>
    <property type="match status" value="1"/>
</dbReference>
<dbReference type="Gene3D" id="3.20.20.450">
    <property type="entry name" value="EAL domain"/>
    <property type="match status" value="1"/>
</dbReference>
<dbReference type="PANTHER" id="PTHR33121">
    <property type="entry name" value="CYCLIC DI-GMP PHOSPHODIESTERASE PDEF"/>
    <property type="match status" value="1"/>
</dbReference>
<sequence>MRAEALARWERAASAEDLFARAEAAGLSEQLSRLVQYKALRAAAAWEGPLRRLRISINLLPADILQDSYVDWLLGQINSVGIDPKRVTIEITENALLSDLETVAERLAILRKEGIKVALDDFGTGYASLSYLGSLPLDALKIDRGLVARIGTSERDRIVVRSIFTLARDLGLAVVVEGVESTTQLLLLAEWGCDMYQGFIGAGALDEMELSRFVAVSRSTAA</sequence>
<name>A0ABX6T5I1_9SPHN</name>
<evidence type="ECO:0000313" key="3">
    <source>
        <dbReference type="Proteomes" id="UP000516134"/>
    </source>
</evidence>
<dbReference type="InterPro" id="IPR035919">
    <property type="entry name" value="EAL_sf"/>
</dbReference>
<dbReference type="Pfam" id="PF00563">
    <property type="entry name" value="EAL"/>
    <property type="match status" value="1"/>
</dbReference>
<dbReference type="CDD" id="cd01948">
    <property type="entry name" value="EAL"/>
    <property type="match status" value="1"/>
</dbReference>
<dbReference type="PANTHER" id="PTHR33121:SF70">
    <property type="entry name" value="SIGNALING PROTEIN YKOW"/>
    <property type="match status" value="1"/>
</dbReference>
<dbReference type="PROSITE" id="PS50883">
    <property type="entry name" value="EAL"/>
    <property type="match status" value="1"/>
</dbReference>
<dbReference type="InterPro" id="IPR050706">
    <property type="entry name" value="Cyclic-di-GMP_PDE-like"/>
</dbReference>
<dbReference type="InterPro" id="IPR001633">
    <property type="entry name" value="EAL_dom"/>
</dbReference>
<gene>
    <name evidence="2" type="ORF">H9L15_11025</name>
</gene>
<evidence type="ECO:0000313" key="2">
    <source>
        <dbReference type="EMBL" id="QNP44458.1"/>
    </source>
</evidence>
<feature type="domain" description="EAL" evidence="1">
    <location>
        <begin position="1"/>
        <end position="218"/>
    </location>
</feature>
<keyword evidence="3" id="KW-1185">Reference proteome</keyword>
<dbReference type="EMBL" id="CP060780">
    <property type="protein sequence ID" value="QNP44458.1"/>
    <property type="molecule type" value="Genomic_DNA"/>
</dbReference>